<keyword evidence="6 9" id="KW-1133">Transmembrane helix</keyword>
<comment type="similarity">
    <text evidence="8">Belongs to the TsuA/YedE (TC 9.B.102) family.</text>
</comment>
<evidence type="ECO:0000313" key="10">
    <source>
        <dbReference type="EMBL" id="MBB6479780.1"/>
    </source>
</evidence>
<keyword evidence="7 9" id="KW-0472">Membrane</keyword>
<evidence type="ECO:0000256" key="3">
    <source>
        <dbReference type="ARBA" id="ARBA00022475"/>
    </source>
</evidence>
<evidence type="ECO:0000313" key="11">
    <source>
        <dbReference type="Proteomes" id="UP000587760"/>
    </source>
</evidence>
<evidence type="ECO:0000256" key="4">
    <source>
        <dbReference type="ARBA" id="ARBA00022519"/>
    </source>
</evidence>
<dbReference type="PANTHER" id="PTHR30574:SF1">
    <property type="entry name" value="SULPHUR TRANSPORT DOMAIN-CONTAINING PROTEIN"/>
    <property type="match status" value="1"/>
</dbReference>
<dbReference type="EMBL" id="JACHGJ010000002">
    <property type="protein sequence ID" value="MBB6479780.1"/>
    <property type="molecule type" value="Genomic_DNA"/>
</dbReference>
<evidence type="ECO:0000256" key="9">
    <source>
        <dbReference type="SAM" id="Phobius"/>
    </source>
</evidence>
<keyword evidence="5 9" id="KW-0812">Transmembrane</keyword>
<evidence type="ECO:0000256" key="7">
    <source>
        <dbReference type="ARBA" id="ARBA00023136"/>
    </source>
</evidence>
<protein>
    <recommendedName>
        <fullName evidence="12">Sulphur transport domain-containing protein</fullName>
    </recommendedName>
</protein>
<evidence type="ECO:0000256" key="5">
    <source>
        <dbReference type="ARBA" id="ARBA00022692"/>
    </source>
</evidence>
<keyword evidence="3" id="KW-1003">Cell membrane</keyword>
<feature type="transmembrane region" description="Helical" evidence="9">
    <location>
        <begin position="188"/>
        <end position="209"/>
    </location>
</feature>
<feature type="transmembrane region" description="Helical" evidence="9">
    <location>
        <begin position="31"/>
        <end position="49"/>
    </location>
</feature>
<dbReference type="GO" id="GO:0005886">
    <property type="term" value="C:plasma membrane"/>
    <property type="evidence" value="ECO:0007669"/>
    <property type="project" value="UniProtKB-SubCell"/>
</dbReference>
<evidence type="ECO:0000256" key="8">
    <source>
        <dbReference type="ARBA" id="ARBA00035655"/>
    </source>
</evidence>
<keyword evidence="2" id="KW-0813">Transport</keyword>
<keyword evidence="4" id="KW-0997">Cell inner membrane</keyword>
<evidence type="ECO:0000256" key="1">
    <source>
        <dbReference type="ARBA" id="ARBA00004429"/>
    </source>
</evidence>
<gene>
    <name evidence="10" type="ORF">HNR50_001438</name>
</gene>
<feature type="transmembrane region" description="Helical" evidence="9">
    <location>
        <begin position="7"/>
        <end position="25"/>
    </location>
</feature>
<feature type="transmembrane region" description="Helical" evidence="9">
    <location>
        <begin position="361"/>
        <end position="381"/>
    </location>
</feature>
<accession>A0A841R9U4</accession>
<feature type="transmembrane region" description="Helical" evidence="9">
    <location>
        <begin position="69"/>
        <end position="88"/>
    </location>
</feature>
<organism evidence="10 11">
    <name type="scientific">Spirochaeta isovalerica</name>
    <dbReference type="NCBI Taxonomy" id="150"/>
    <lineage>
        <taxon>Bacteria</taxon>
        <taxon>Pseudomonadati</taxon>
        <taxon>Spirochaetota</taxon>
        <taxon>Spirochaetia</taxon>
        <taxon>Spirochaetales</taxon>
        <taxon>Spirochaetaceae</taxon>
        <taxon>Spirochaeta</taxon>
    </lineage>
</organism>
<feature type="transmembrane region" description="Helical" evidence="9">
    <location>
        <begin position="133"/>
        <end position="153"/>
    </location>
</feature>
<feature type="transmembrane region" description="Helical" evidence="9">
    <location>
        <begin position="323"/>
        <end position="349"/>
    </location>
</feature>
<comment type="subcellular location">
    <subcellularLocation>
        <location evidence="1">Cell inner membrane</location>
        <topology evidence="1">Multi-pass membrane protein</topology>
    </subcellularLocation>
</comment>
<dbReference type="RefSeq" id="WP_184745309.1">
    <property type="nucleotide sequence ID" value="NZ_JACHGJ010000002.1"/>
</dbReference>
<evidence type="ECO:0000256" key="6">
    <source>
        <dbReference type="ARBA" id="ARBA00022989"/>
    </source>
</evidence>
<feature type="transmembrane region" description="Helical" evidence="9">
    <location>
        <begin position="264"/>
        <end position="284"/>
    </location>
</feature>
<comment type="caution">
    <text evidence="10">The sequence shown here is derived from an EMBL/GenBank/DDBJ whole genome shotgun (WGS) entry which is preliminary data.</text>
</comment>
<dbReference type="PANTHER" id="PTHR30574">
    <property type="entry name" value="INNER MEMBRANE PROTEIN YEDE"/>
    <property type="match status" value="1"/>
</dbReference>
<proteinExistence type="inferred from homology"/>
<feature type="transmembrane region" description="Helical" evidence="9">
    <location>
        <begin position="393"/>
        <end position="418"/>
    </location>
</feature>
<keyword evidence="11" id="KW-1185">Reference proteome</keyword>
<dbReference type="InterPro" id="IPR007272">
    <property type="entry name" value="Sulf_transp_TsuA/YedE"/>
</dbReference>
<dbReference type="AlphaFoldDB" id="A0A841R9U4"/>
<reference evidence="10 11" key="1">
    <citation type="submission" date="2020-08" db="EMBL/GenBank/DDBJ databases">
        <title>Genomic Encyclopedia of Type Strains, Phase IV (KMG-IV): sequencing the most valuable type-strain genomes for metagenomic binning, comparative biology and taxonomic classification.</title>
        <authorList>
            <person name="Goeker M."/>
        </authorList>
    </citation>
    <scope>NUCLEOTIDE SEQUENCE [LARGE SCALE GENOMIC DNA]</scope>
    <source>
        <strain evidence="10 11">DSM 2461</strain>
    </source>
</reference>
<feature type="transmembrane region" description="Helical" evidence="9">
    <location>
        <begin position="100"/>
        <end position="126"/>
    </location>
</feature>
<dbReference type="Pfam" id="PF04143">
    <property type="entry name" value="Sulf_transp"/>
    <property type="match status" value="1"/>
</dbReference>
<sequence length="427" mass="45936">MNNKIENILGFAVIALVLIFGGAFLGTQMLLFRLLAGMGFGYALTRGFMGFAGSVNRAYRTGSSKLMRVLMWMFAGTAAVSVAFLYGVDATTYNLWVNPINLGLILGGLFFGFGMTFSSCCASGVLTDLVTGLPRAIITLVFFAFGVFIGFPVQKTASWVTDSWFSTVTGEQLAGGVYLPDLFMWDGMSGYLGAVLLTALFAAIVAWIAKIYEDRKKAENKFVGVGTELDQDKVLEEAAAKKPFKLFSSDTYHMLFVRPWQMRTGAIVIGGIFLLLMGITKAGWGASTIYGMWFGKVIMLFGASSEALASFTHMPASFFEMSIFAHPVSVQNIGIVIGTLVALLLAGSFKATFTSELKIRPMQILFFAMGGLFMGFGTRLANGCNVGALYTPIANFSLSGWIFLAALVGGGIIGNIVARMTVDNCVN</sequence>
<evidence type="ECO:0000256" key="2">
    <source>
        <dbReference type="ARBA" id="ARBA00022448"/>
    </source>
</evidence>
<name>A0A841R9U4_9SPIO</name>
<dbReference type="Proteomes" id="UP000587760">
    <property type="component" value="Unassembled WGS sequence"/>
</dbReference>
<evidence type="ECO:0008006" key="12">
    <source>
        <dbReference type="Google" id="ProtNLM"/>
    </source>
</evidence>